<dbReference type="PROSITE" id="PS50002">
    <property type="entry name" value="SH3"/>
    <property type="match status" value="1"/>
</dbReference>
<evidence type="ECO:0000256" key="2">
    <source>
        <dbReference type="ARBA" id="ARBA00022658"/>
    </source>
</evidence>
<keyword evidence="1 3" id="KW-0728">SH3 domain</keyword>
<feature type="domain" description="SH3" evidence="5">
    <location>
        <begin position="1046"/>
        <end position="1105"/>
    </location>
</feature>
<dbReference type="InterPro" id="IPR011993">
    <property type="entry name" value="PH-like_dom_sf"/>
</dbReference>
<dbReference type="InterPro" id="IPR036028">
    <property type="entry name" value="SH3-like_dom_sf"/>
</dbReference>
<feature type="compositionally biased region" description="Basic and acidic residues" evidence="4">
    <location>
        <begin position="684"/>
        <end position="694"/>
    </location>
</feature>
<feature type="compositionally biased region" description="Polar residues" evidence="4">
    <location>
        <begin position="709"/>
        <end position="720"/>
    </location>
</feature>
<feature type="region of interest" description="Disordered" evidence="4">
    <location>
        <begin position="417"/>
        <end position="502"/>
    </location>
</feature>
<dbReference type="CDD" id="cd01224">
    <property type="entry name" value="PH_Collybistin_ASEF"/>
    <property type="match status" value="1"/>
</dbReference>
<feature type="region of interest" description="Disordered" evidence="4">
    <location>
        <begin position="614"/>
        <end position="720"/>
    </location>
</feature>
<dbReference type="InterPro" id="IPR055251">
    <property type="entry name" value="SOS1_NGEF_PH"/>
</dbReference>
<feature type="compositionally biased region" description="Basic residues" evidence="4">
    <location>
        <begin position="810"/>
        <end position="820"/>
    </location>
</feature>
<dbReference type="InterPro" id="IPR035899">
    <property type="entry name" value="DBL_dom_sf"/>
</dbReference>
<dbReference type="SMART" id="SM00233">
    <property type="entry name" value="PH"/>
    <property type="match status" value="1"/>
</dbReference>
<name>A0A0A9XT76_LYGHE</name>
<dbReference type="InterPro" id="IPR053086">
    <property type="entry name" value="RhoGEF_domain"/>
</dbReference>
<feature type="compositionally biased region" description="Acidic residues" evidence="4">
    <location>
        <begin position="850"/>
        <end position="861"/>
    </location>
</feature>
<dbReference type="Gene3D" id="2.30.30.40">
    <property type="entry name" value="SH3 Domains"/>
    <property type="match status" value="1"/>
</dbReference>
<dbReference type="Gene3D" id="1.20.900.10">
    <property type="entry name" value="Dbl homology (DH) domain"/>
    <property type="match status" value="1"/>
</dbReference>
<dbReference type="InterPro" id="IPR000219">
    <property type="entry name" value="DH_dom"/>
</dbReference>
<dbReference type="Pfam" id="PF22697">
    <property type="entry name" value="SOS1_NGEF_PH"/>
    <property type="match status" value="1"/>
</dbReference>
<dbReference type="PANTHER" id="PTHR45834">
    <property type="entry name" value="RHO GUANINE NUCLEOTIDE EXCHANGE FACTOR 9-RELATED"/>
    <property type="match status" value="1"/>
</dbReference>
<feature type="compositionally biased region" description="Low complexity" evidence="4">
    <location>
        <begin position="950"/>
        <end position="965"/>
    </location>
</feature>
<feature type="domain" description="DH" evidence="7">
    <location>
        <begin position="1140"/>
        <end position="1324"/>
    </location>
</feature>
<evidence type="ECO:0000313" key="8">
    <source>
        <dbReference type="EMBL" id="JAG23927.1"/>
    </source>
</evidence>
<dbReference type="GO" id="GO:0005829">
    <property type="term" value="C:cytosol"/>
    <property type="evidence" value="ECO:0007669"/>
    <property type="project" value="TreeGrafter"/>
</dbReference>
<reference evidence="8" key="1">
    <citation type="journal article" date="2014" name="PLoS ONE">
        <title>Transcriptome-Based Identification of ABC Transporters in the Western Tarnished Plant Bug Lygus hesperus.</title>
        <authorList>
            <person name="Hull J.J."/>
            <person name="Chaney K."/>
            <person name="Geib S.M."/>
            <person name="Fabrick J.A."/>
            <person name="Brent C.S."/>
            <person name="Walsh D."/>
            <person name="Lavine L.C."/>
        </authorList>
    </citation>
    <scope>NUCLEOTIDE SEQUENCE</scope>
</reference>
<keyword evidence="2" id="KW-0344">Guanine-nucleotide releasing factor</keyword>
<protein>
    <submittedName>
        <fullName evidence="8">Spermatogenesis-associated protein 13</fullName>
    </submittedName>
</protein>
<dbReference type="GO" id="GO:0005085">
    <property type="term" value="F:guanyl-nucleotide exchange factor activity"/>
    <property type="evidence" value="ECO:0007669"/>
    <property type="project" value="UniProtKB-KW"/>
</dbReference>
<dbReference type="InterPro" id="IPR001452">
    <property type="entry name" value="SH3_domain"/>
</dbReference>
<dbReference type="SUPFAM" id="SSF48065">
    <property type="entry name" value="DBL homology domain (DH-domain)"/>
    <property type="match status" value="1"/>
</dbReference>
<feature type="domain" description="PH" evidence="6">
    <location>
        <begin position="1355"/>
        <end position="1465"/>
    </location>
</feature>
<dbReference type="SMART" id="SM00326">
    <property type="entry name" value="SH3"/>
    <property type="match status" value="1"/>
</dbReference>
<dbReference type="SMART" id="SM00325">
    <property type="entry name" value="RhoGEF"/>
    <property type="match status" value="1"/>
</dbReference>
<feature type="region of interest" description="Disordered" evidence="4">
    <location>
        <begin position="518"/>
        <end position="592"/>
    </location>
</feature>
<feature type="compositionally biased region" description="Pro residues" evidence="4">
    <location>
        <begin position="20"/>
        <end position="34"/>
    </location>
</feature>
<dbReference type="PANTHER" id="PTHR45834:SF3">
    <property type="entry name" value="RHO GUANINE NUCLEOTIDE EXCHANGE FACTOR 3, ISOFORM L"/>
    <property type="match status" value="1"/>
</dbReference>
<dbReference type="GO" id="GO:0035556">
    <property type="term" value="P:intracellular signal transduction"/>
    <property type="evidence" value="ECO:0007669"/>
    <property type="project" value="InterPro"/>
</dbReference>
<dbReference type="Gene3D" id="2.30.29.30">
    <property type="entry name" value="Pleckstrin-homology domain (PH domain)/Phosphotyrosine-binding domain (PTB)"/>
    <property type="match status" value="1"/>
</dbReference>
<feature type="compositionally biased region" description="Basic and acidic residues" evidence="4">
    <location>
        <begin position="249"/>
        <end position="273"/>
    </location>
</feature>
<feature type="compositionally biased region" description="Basic and acidic residues" evidence="4">
    <location>
        <begin position="789"/>
        <end position="800"/>
    </location>
</feature>
<feature type="compositionally biased region" description="Basic residues" evidence="4">
    <location>
        <begin position="966"/>
        <end position="979"/>
    </location>
</feature>
<dbReference type="Pfam" id="PF07653">
    <property type="entry name" value="SH3_2"/>
    <property type="match status" value="1"/>
</dbReference>
<dbReference type="CDD" id="cd00160">
    <property type="entry name" value="RhoGEF"/>
    <property type="match status" value="1"/>
</dbReference>
<feature type="compositionally biased region" description="Low complexity" evidence="4">
    <location>
        <begin position="531"/>
        <end position="541"/>
    </location>
</feature>
<evidence type="ECO:0000259" key="6">
    <source>
        <dbReference type="PROSITE" id="PS50003"/>
    </source>
</evidence>
<organism evidence="8">
    <name type="scientific">Lygus hesperus</name>
    <name type="common">Western plant bug</name>
    <dbReference type="NCBI Taxonomy" id="30085"/>
    <lineage>
        <taxon>Eukaryota</taxon>
        <taxon>Metazoa</taxon>
        <taxon>Ecdysozoa</taxon>
        <taxon>Arthropoda</taxon>
        <taxon>Hexapoda</taxon>
        <taxon>Insecta</taxon>
        <taxon>Pterygota</taxon>
        <taxon>Neoptera</taxon>
        <taxon>Paraneoptera</taxon>
        <taxon>Hemiptera</taxon>
        <taxon>Heteroptera</taxon>
        <taxon>Panheteroptera</taxon>
        <taxon>Cimicomorpha</taxon>
        <taxon>Miridae</taxon>
        <taxon>Mirini</taxon>
        <taxon>Lygus</taxon>
    </lineage>
</organism>
<dbReference type="PROSITE" id="PS00741">
    <property type="entry name" value="DH_1"/>
    <property type="match status" value="1"/>
</dbReference>
<dbReference type="EMBL" id="GBHO01019677">
    <property type="protein sequence ID" value="JAG23927.1"/>
    <property type="molecule type" value="Transcribed_RNA"/>
</dbReference>
<reference evidence="8" key="2">
    <citation type="submission" date="2014-07" db="EMBL/GenBank/DDBJ databases">
        <authorList>
            <person name="Hull J."/>
        </authorList>
    </citation>
    <scope>NUCLEOTIDE SEQUENCE</scope>
</reference>
<dbReference type="PROSITE" id="PS50003">
    <property type="entry name" value="PH_DOMAIN"/>
    <property type="match status" value="1"/>
</dbReference>
<proteinExistence type="predicted"/>
<dbReference type="SUPFAM" id="SSF50044">
    <property type="entry name" value="SH3-domain"/>
    <property type="match status" value="1"/>
</dbReference>
<dbReference type="CDD" id="cd11828">
    <property type="entry name" value="SH3_ARHGEF9_like"/>
    <property type="match status" value="1"/>
</dbReference>
<dbReference type="Pfam" id="PF00621">
    <property type="entry name" value="RhoGEF"/>
    <property type="match status" value="1"/>
</dbReference>
<sequence length="1553" mass="174226">NARLGRASPSSLDLNLEEPITPPPPTPIISPPPAFQDAKYKASPNVRRTGGAFLSRSNAIEVSPPPSPPKFRLSPNASSQHVPPNRRKLVPSPVRYQPPQQAKSMEQDRRSVFQKKDSSSSSSSSFGFRSLDSALLQPKPQMPRLSEASAFTDSSIGGYDSGGDEGDDSLGLSDYSTVTIVNRQSPDIERISPSGRSRQRTRRSPCQEVKNGSPGSSSSTSEDDVFRRSNSAHQTPARGRSPRTVPTNDYRERDIRNERELRERARREEEERNRVRRSRSLQLPERCSPGHVVNPQQVLANSRAARQAVMHPRTVQSEELALEAELRREAEEEARVVTEFIQGVRSREAARNLLRHRYVDRDEGPPLRDISPHMQPQMPSVVMVRPQRGRGLQRGMTNPEKRLPTGPSCDYWPHCSHTHSKASTPQSQSPVPMGNMKLSQSYPNQRVIPTPRDYATRSSPASLERVNDASPRPRRGNSLNVPTQDEIEASRRYRLRRSPDRSYEDVVYRRENVPVTVHNADIEQNKPSPVNSLLSNSSSSSEVWLTTSRLPRMKTSAASTPEDRPGSAPAREASRMPPGRVDNTQRSLSLPKCFQTGRELPRLPQSHYHPRMLYNGAPWGRRGGTNTPSPVPSIRPSTPEIARTAPPTPVRDIVDKKGQLHKSTKFSSTPLLDPGSDWDLSRAWQDDKENKEGDSGGGRYPDPKELSQSHRNISGDTQSVIQKFRKSFSLRFYKKGGSSSSKDGEEDEPPPLPPDELNAQDAGSGASDPPEPESPSETPPPSDVAPLPTKEDNSSQEKFRLGPLVWRSSKERKKGKKAARSAKCNSGDSGIQIEMVGRAGDSSESHDTDNLADDEIADDLDSPPVVRRRGTASSSEGRSSRPTSDVINQFLIDRLKAELEARGLRKRGQVGVRRTYSDLGGQRLYNWEMRRGFRRMVSHPSPLRSKPNRENSLSNNSNSSNSSNRNWRRPHGRPAHLRRSVSQPLGINELSPLMLRKTTGGRNHVLSEDERGGGGTSDDEMLSDSESSVASLTDRKKSFELAMDEEVVILAEAVWDHVAMETEELAFRAGDVIEVLDTLDKDWWWGAKGQQTGWFPSAFVRLRVSQEDTVEDCLAAVAAGKGTKTLRRRVSVSLLSNDQVRSRVVTELINTERDFVKILRDVQEGYLTECRRRVDMFSEDQIRVIFSNLEELLEFQEKFLIDLETKVDWEAPYKSCLADVFLQHRAGFRMYSEYCNSHPLAIATLQELYRHIGYDKFFEACRLMRGLMEIPLDGYLLTPVQRICKYPLQLAELLKYTKTDHEDYDKIKEALEAMRGVAVLINERKRRMESLEKLAMWQSRVEGWEGEDLIETSSQLIHQGEAIRVTSGMWTSNIIAFLFDHQLIYCKKDILKRNTYVYKGRISMDSSEVVNLPDGKDSTTGVTVRHGIKVHSVTSPPCREKALVFCLRSAKEKSDWLEAFSAERRSVEQDMVDGLEFAPAARRLARSAINRVTFRPPVKHSKGYKRGSMVGPNDVVTGPSLGRKVGTWFTFGATKKSRGLGRITPPQSVISHS</sequence>
<gene>
    <name evidence="8" type="primary">Spata13_3</name>
    <name evidence="8" type="ORF">CM83_72462</name>
</gene>
<accession>A0A0A9XT76</accession>
<feature type="non-terminal residue" evidence="8">
    <location>
        <position position="1"/>
    </location>
</feature>
<evidence type="ECO:0000259" key="7">
    <source>
        <dbReference type="PROSITE" id="PS50010"/>
    </source>
</evidence>
<evidence type="ECO:0000256" key="1">
    <source>
        <dbReference type="ARBA" id="ARBA00022443"/>
    </source>
</evidence>
<feature type="region of interest" description="Disordered" evidence="4">
    <location>
        <begin position="1"/>
        <end position="290"/>
    </location>
</feature>
<dbReference type="SUPFAM" id="SSF50729">
    <property type="entry name" value="PH domain-like"/>
    <property type="match status" value="1"/>
</dbReference>
<dbReference type="InterPro" id="IPR001849">
    <property type="entry name" value="PH_domain"/>
</dbReference>
<dbReference type="PROSITE" id="PS50010">
    <property type="entry name" value="DH_2"/>
    <property type="match status" value="1"/>
</dbReference>
<dbReference type="InterPro" id="IPR001331">
    <property type="entry name" value="GDS_CDC24_CS"/>
</dbReference>
<feature type="region of interest" description="Disordered" evidence="4">
    <location>
        <begin position="938"/>
        <end position="1029"/>
    </location>
</feature>
<evidence type="ECO:0000256" key="4">
    <source>
        <dbReference type="SAM" id="MobiDB-lite"/>
    </source>
</evidence>
<evidence type="ECO:0000256" key="3">
    <source>
        <dbReference type="PROSITE-ProRule" id="PRU00192"/>
    </source>
</evidence>
<feature type="region of interest" description="Disordered" evidence="4">
    <location>
        <begin position="732"/>
        <end position="885"/>
    </location>
</feature>
<feature type="compositionally biased region" description="Polar residues" evidence="4">
    <location>
        <begin position="421"/>
        <end position="430"/>
    </location>
</feature>
<feature type="compositionally biased region" description="Low complexity" evidence="4">
    <location>
        <begin position="871"/>
        <end position="884"/>
    </location>
</feature>
<evidence type="ECO:0000259" key="5">
    <source>
        <dbReference type="PROSITE" id="PS50002"/>
    </source>
</evidence>
<feature type="compositionally biased region" description="Basic and acidic residues" evidence="4">
    <location>
        <begin position="105"/>
        <end position="118"/>
    </location>
</feature>